<evidence type="ECO:0000313" key="11">
    <source>
        <dbReference type="Proteomes" id="UP000642070"/>
    </source>
</evidence>
<feature type="transmembrane region" description="Helical" evidence="7">
    <location>
        <begin position="313"/>
        <end position="336"/>
    </location>
</feature>
<evidence type="ECO:0000256" key="4">
    <source>
        <dbReference type="ARBA" id="ARBA00022989"/>
    </source>
</evidence>
<organism evidence="10 11">
    <name type="scientific">Dactylosporangium sucinum</name>
    <dbReference type="NCBI Taxonomy" id="1424081"/>
    <lineage>
        <taxon>Bacteria</taxon>
        <taxon>Bacillati</taxon>
        <taxon>Actinomycetota</taxon>
        <taxon>Actinomycetes</taxon>
        <taxon>Micromonosporales</taxon>
        <taxon>Micromonosporaceae</taxon>
        <taxon>Dactylosporangium</taxon>
    </lineage>
</organism>
<evidence type="ECO:0000259" key="8">
    <source>
        <dbReference type="Pfam" id="PF02687"/>
    </source>
</evidence>
<evidence type="ECO:0000256" key="1">
    <source>
        <dbReference type="ARBA" id="ARBA00004651"/>
    </source>
</evidence>
<comment type="subcellular location">
    <subcellularLocation>
        <location evidence="1">Cell membrane</location>
        <topology evidence="1">Multi-pass membrane protein</topology>
    </subcellularLocation>
</comment>
<feature type="transmembrane region" description="Helical" evidence="7">
    <location>
        <begin position="261"/>
        <end position="282"/>
    </location>
</feature>
<feature type="domain" description="MacB-like periplasmic core" evidence="9">
    <location>
        <begin position="26"/>
        <end position="175"/>
    </location>
</feature>
<dbReference type="Proteomes" id="UP000642070">
    <property type="component" value="Unassembled WGS sequence"/>
</dbReference>
<evidence type="ECO:0000256" key="5">
    <source>
        <dbReference type="ARBA" id="ARBA00023136"/>
    </source>
</evidence>
<evidence type="ECO:0000259" key="9">
    <source>
        <dbReference type="Pfam" id="PF12704"/>
    </source>
</evidence>
<name>A0A917X279_9ACTN</name>
<accession>A0A917X279</accession>
<feature type="transmembrane region" description="Helical" evidence="7">
    <location>
        <begin position="455"/>
        <end position="482"/>
    </location>
</feature>
<reference evidence="10" key="2">
    <citation type="submission" date="2020-09" db="EMBL/GenBank/DDBJ databases">
        <authorList>
            <person name="Sun Q."/>
            <person name="Ohkuma M."/>
        </authorList>
    </citation>
    <scope>NUCLEOTIDE SEQUENCE</scope>
    <source>
        <strain evidence="10">JCM 19831</strain>
    </source>
</reference>
<comment type="caution">
    <text evidence="10">The sequence shown here is derived from an EMBL/GenBank/DDBJ whole genome shotgun (WGS) entry which is preliminary data.</text>
</comment>
<dbReference type="EMBL" id="BMPI01000037">
    <property type="protein sequence ID" value="GGM55400.1"/>
    <property type="molecule type" value="Genomic_DNA"/>
</dbReference>
<evidence type="ECO:0000256" key="6">
    <source>
        <dbReference type="ARBA" id="ARBA00038076"/>
    </source>
</evidence>
<feature type="domain" description="ABC3 transporter permease C-terminal" evidence="8">
    <location>
        <begin position="462"/>
        <end position="569"/>
    </location>
</feature>
<evidence type="ECO:0008006" key="12">
    <source>
        <dbReference type="Google" id="ProtNLM"/>
    </source>
</evidence>
<dbReference type="InterPro" id="IPR003838">
    <property type="entry name" value="ABC3_permease_C"/>
</dbReference>
<keyword evidence="4 7" id="KW-1133">Transmembrane helix</keyword>
<dbReference type="GO" id="GO:0005886">
    <property type="term" value="C:plasma membrane"/>
    <property type="evidence" value="ECO:0007669"/>
    <property type="project" value="UniProtKB-SubCell"/>
</dbReference>
<proteinExistence type="inferred from homology"/>
<evidence type="ECO:0000313" key="10">
    <source>
        <dbReference type="EMBL" id="GGM55400.1"/>
    </source>
</evidence>
<feature type="transmembrane region" description="Helical" evidence="7">
    <location>
        <begin position="356"/>
        <end position="379"/>
    </location>
</feature>
<dbReference type="InterPro" id="IPR025857">
    <property type="entry name" value="MacB_PCD"/>
</dbReference>
<evidence type="ECO:0000256" key="3">
    <source>
        <dbReference type="ARBA" id="ARBA00022692"/>
    </source>
</evidence>
<reference evidence="10" key="1">
    <citation type="journal article" date="2014" name="Int. J. Syst. Evol. Microbiol.">
        <title>Complete genome sequence of Corynebacterium casei LMG S-19264T (=DSM 44701T), isolated from a smear-ripened cheese.</title>
        <authorList>
            <consortium name="US DOE Joint Genome Institute (JGI-PGF)"/>
            <person name="Walter F."/>
            <person name="Albersmeier A."/>
            <person name="Kalinowski J."/>
            <person name="Ruckert C."/>
        </authorList>
    </citation>
    <scope>NUCLEOTIDE SEQUENCE</scope>
    <source>
        <strain evidence="10">JCM 19831</strain>
    </source>
</reference>
<evidence type="ECO:0000256" key="2">
    <source>
        <dbReference type="ARBA" id="ARBA00022475"/>
    </source>
</evidence>
<keyword evidence="3 7" id="KW-0812">Transmembrane</keyword>
<keyword evidence="11" id="KW-1185">Reference proteome</keyword>
<evidence type="ECO:0000256" key="7">
    <source>
        <dbReference type="SAM" id="Phobius"/>
    </source>
</evidence>
<dbReference type="Pfam" id="PF02687">
    <property type="entry name" value="FtsX"/>
    <property type="match status" value="2"/>
</dbReference>
<dbReference type="PANTHER" id="PTHR30287">
    <property type="entry name" value="MEMBRANE COMPONENT OF PREDICTED ABC SUPERFAMILY METABOLITE UPTAKE TRANSPORTER"/>
    <property type="match status" value="1"/>
</dbReference>
<gene>
    <name evidence="10" type="ORF">GCM10007977_066390</name>
</gene>
<feature type="transmembrane region" description="Helical" evidence="7">
    <location>
        <begin position="544"/>
        <end position="566"/>
    </location>
</feature>
<sequence>MTGRVLLVGRLLARDLRRRPVDAVLLLIAVTAATAALTLGLALKAMIADPYRQTRAATAGPDVVAEPGVTGEEALAALAAVPAAPGVTAYSGPFPLAYTDLTAGGATVRVVAEGRDGAPAAVDQPAVTDGTWIRPGGVVVERTLATAFGIRVGDTVTVNTTRLRVTGIAVSAARGVFPAVDWHNPDGFLVEYGGLVWIDRGDMPALAGTMPLSYALKLKVGDPEAFIRAELYDESFRGGQVRTWQEIGETNNRLTRNAQTAMYVGSSLLAALAVTGVAGLVAGRVIARRRRVAVLKAVGAGPAMIAAVQLAEYLVLGLVAAGAGLAIGWLGAPLLFRPSVGFIAELAPYPPLRVVAAATGLALAIAAAATVAPLVRAAAPARRRGGRVRLSRRLPTALLIGVRLNARRPGRARLGTLNALVTTTTLAAAFANLAQTSRPLNLGGTTLANARDERTVHAILLVLGAACVLALLNTLVSTWTAVLDSRLPLAVARTLGATPGQAAAGLVLAQLLPAVPGAAAGAFLGRELYLFFAPGNAGPAPVAWLLATAAAVLVAVAALTAVPALAAARHPVATTLEGLPA</sequence>
<protein>
    <recommendedName>
        <fullName evidence="12">ABC transport system permease protein</fullName>
    </recommendedName>
</protein>
<dbReference type="RefSeq" id="WP_190253934.1">
    <property type="nucleotide sequence ID" value="NZ_BMPI01000037.1"/>
</dbReference>
<feature type="transmembrane region" description="Helical" evidence="7">
    <location>
        <begin position="503"/>
        <end position="524"/>
    </location>
</feature>
<feature type="domain" description="ABC3 transporter permease C-terminal" evidence="8">
    <location>
        <begin position="266"/>
        <end position="377"/>
    </location>
</feature>
<feature type="transmembrane region" description="Helical" evidence="7">
    <location>
        <begin position="21"/>
        <end position="43"/>
    </location>
</feature>
<dbReference type="Pfam" id="PF12704">
    <property type="entry name" value="MacB_PCD"/>
    <property type="match status" value="1"/>
</dbReference>
<keyword evidence="2" id="KW-1003">Cell membrane</keyword>
<keyword evidence="5 7" id="KW-0472">Membrane</keyword>
<dbReference type="AlphaFoldDB" id="A0A917X279"/>
<comment type="similarity">
    <text evidence="6">Belongs to the ABC-4 integral membrane protein family.</text>
</comment>
<feature type="transmembrane region" description="Helical" evidence="7">
    <location>
        <begin position="417"/>
        <end position="435"/>
    </location>
</feature>
<dbReference type="PANTHER" id="PTHR30287:SF2">
    <property type="entry name" value="BLL1001 PROTEIN"/>
    <property type="match status" value="1"/>
</dbReference>
<dbReference type="InterPro" id="IPR038766">
    <property type="entry name" value="Membrane_comp_ABC_pdt"/>
</dbReference>